<evidence type="ECO:0000256" key="2">
    <source>
        <dbReference type="ARBA" id="ARBA00022747"/>
    </source>
</evidence>
<feature type="domain" description="Type I restriction modification DNA specificity" evidence="4">
    <location>
        <begin position="3"/>
        <end position="160"/>
    </location>
</feature>
<dbReference type="AlphaFoldDB" id="A0A369Z9Y7"/>
<keyword evidence="5" id="KW-0378">Hydrolase</keyword>
<keyword evidence="5" id="KW-0540">Nuclease</keyword>
<dbReference type="GO" id="GO:0004519">
    <property type="term" value="F:endonuclease activity"/>
    <property type="evidence" value="ECO:0007669"/>
    <property type="project" value="UniProtKB-KW"/>
</dbReference>
<evidence type="ECO:0000313" key="5">
    <source>
        <dbReference type="EMBL" id="RDF01865.1"/>
    </source>
</evidence>
<comment type="similarity">
    <text evidence="1">Belongs to the type-I restriction system S methylase family.</text>
</comment>
<proteinExistence type="inferred from homology"/>
<sequence>MKTILLKHLAQLNSGFTIRESIDYLEYGEVKAVQIKDLSKQSHQIDTGLLTGIEWRYDSKPQYLSHNAILLTSRGELAAYLFKGDIEDKVVASNSFIIINVIEETVLPEFMVWYLNNAIAAKNYFSSVSRGSSLPITTVGALKELPVIVPNLAQQKEIIQRHLHAQREKQYLEQLIQLRHEYNNALSEQLLMKN</sequence>
<dbReference type="InterPro" id="IPR000055">
    <property type="entry name" value="Restrct_endonuc_typeI_TRD"/>
</dbReference>
<comment type="caution">
    <text evidence="5">The sequence shown here is derived from an EMBL/GenBank/DDBJ whole genome shotgun (WGS) entry which is preliminary data.</text>
</comment>
<evidence type="ECO:0000313" key="6">
    <source>
        <dbReference type="Proteomes" id="UP000253999"/>
    </source>
</evidence>
<dbReference type="PANTHER" id="PTHR30408:SF12">
    <property type="entry name" value="TYPE I RESTRICTION ENZYME MJAVIII SPECIFICITY SUBUNIT"/>
    <property type="match status" value="1"/>
</dbReference>
<organism evidence="5 6">
    <name type="scientific">Haemophilus parahaemolyticus</name>
    <dbReference type="NCBI Taxonomy" id="735"/>
    <lineage>
        <taxon>Bacteria</taxon>
        <taxon>Pseudomonadati</taxon>
        <taxon>Pseudomonadota</taxon>
        <taxon>Gammaproteobacteria</taxon>
        <taxon>Pasteurellales</taxon>
        <taxon>Pasteurellaceae</taxon>
        <taxon>Haemophilus</taxon>
    </lineage>
</organism>
<dbReference type="GO" id="GO:0009307">
    <property type="term" value="P:DNA restriction-modification system"/>
    <property type="evidence" value="ECO:0007669"/>
    <property type="project" value="UniProtKB-KW"/>
</dbReference>
<evidence type="ECO:0000256" key="3">
    <source>
        <dbReference type="ARBA" id="ARBA00023125"/>
    </source>
</evidence>
<dbReference type="RefSeq" id="WP_111313333.1">
    <property type="nucleotide sequence ID" value="NZ_QEQD01000008.1"/>
</dbReference>
<accession>A0A369Z9Y7</accession>
<dbReference type="SUPFAM" id="SSF116734">
    <property type="entry name" value="DNA methylase specificity domain"/>
    <property type="match status" value="1"/>
</dbReference>
<protein>
    <submittedName>
        <fullName evidence="5">Restriction endonuclease subunit S</fullName>
    </submittedName>
</protein>
<evidence type="ECO:0000256" key="1">
    <source>
        <dbReference type="ARBA" id="ARBA00010923"/>
    </source>
</evidence>
<dbReference type="PANTHER" id="PTHR30408">
    <property type="entry name" value="TYPE-1 RESTRICTION ENZYME ECOKI SPECIFICITY PROTEIN"/>
    <property type="match status" value="1"/>
</dbReference>
<keyword evidence="3" id="KW-0238">DNA-binding</keyword>
<dbReference type="Pfam" id="PF01420">
    <property type="entry name" value="Methylase_S"/>
    <property type="match status" value="1"/>
</dbReference>
<reference evidence="5 6" key="1">
    <citation type="submission" date="2018-05" db="EMBL/GenBank/DDBJ databases">
        <title>Draft Genome Sequences for a Diverse set of 7 Haemophilus Species.</title>
        <authorList>
            <person name="Nichols M."/>
            <person name="Topaz N."/>
            <person name="Wang X."/>
            <person name="Wang X."/>
            <person name="Boxrud D."/>
        </authorList>
    </citation>
    <scope>NUCLEOTIDE SEQUENCE [LARGE SCALE GENOMIC DNA]</scope>
    <source>
        <strain evidence="5 6">C2010039593</strain>
    </source>
</reference>
<dbReference type="InterPro" id="IPR044946">
    <property type="entry name" value="Restrct_endonuc_typeI_TRD_sf"/>
</dbReference>
<dbReference type="EMBL" id="QEQD01000008">
    <property type="protein sequence ID" value="RDF01865.1"/>
    <property type="molecule type" value="Genomic_DNA"/>
</dbReference>
<keyword evidence="2" id="KW-0680">Restriction system</keyword>
<gene>
    <name evidence="5" type="ORF">DPV98_08015</name>
</gene>
<dbReference type="GO" id="GO:0003677">
    <property type="term" value="F:DNA binding"/>
    <property type="evidence" value="ECO:0007669"/>
    <property type="project" value="UniProtKB-KW"/>
</dbReference>
<dbReference type="Gene3D" id="3.90.220.20">
    <property type="entry name" value="DNA methylase specificity domains"/>
    <property type="match status" value="1"/>
</dbReference>
<evidence type="ECO:0000259" key="4">
    <source>
        <dbReference type="Pfam" id="PF01420"/>
    </source>
</evidence>
<keyword evidence="5" id="KW-0255">Endonuclease</keyword>
<dbReference type="InterPro" id="IPR052021">
    <property type="entry name" value="Type-I_RS_S_subunit"/>
</dbReference>
<dbReference type="Proteomes" id="UP000253999">
    <property type="component" value="Unassembled WGS sequence"/>
</dbReference>
<name>A0A369Z9Y7_HAEPH</name>